<feature type="transmembrane region" description="Helical" evidence="2">
    <location>
        <begin position="127"/>
        <end position="147"/>
    </location>
</feature>
<name>A0A238VYV0_HALVU</name>
<dbReference type="GO" id="GO:0004175">
    <property type="term" value="F:endopeptidase activity"/>
    <property type="evidence" value="ECO:0007669"/>
    <property type="project" value="UniProtKB-ARBA"/>
</dbReference>
<protein>
    <recommendedName>
        <fullName evidence="3">CAAX prenyl protease 2/Lysostaphin resistance protein A-like domain-containing protein</fullName>
    </recommendedName>
</protein>
<dbReference type="Pfam" id="PF02517">
    <property type="entry name" value="Rce1-like"/>
    <property type="match status" value="1"/>
</dbReference>
<accession>A0A238VYV0</accession>
<dbReference type="EMBL" id="FZNQ01000004">
    <property type="protein sequence ID" value="SNR39053.1"/>
    <property type="molecule type" value="Genomic_DNA"/>
</dbReference>
<dbReference type="InterPro" id="IPR003675">
    <property type="entry name" value="Rce1/LyrA-like_dom"/>
</dbReference>
<organism evidence="4 5">
    <name type="scientific">Halorubrum vacuolatum</name>
    <name type="common">Natronobacterium vacuolatum</name>
    <dbReference type="NCBI Taxonomy" id="63740"/>
    <lineage>
        <taxon>Archaea</taxon>
        <taxon>Methanobacteriati</taxon>
        <taxon>Methanobacteriota</taxon>
        <taxon>Stenosarchaea group</taxon>
        <taxon>Halobacteria</taxon>
        <taxon>Halobacteriales</taxon>
        <taxon>Haloferacaceae</taxon>
        <taxon>Halorubrum</taxon>
    </lineage>
</organism>
<dbReference type="PANTHER" id="PTHR36435">
    <property type="entry name" value="SLR1288 PROTEIN"/>
    <property type="match status" value="1"/>
</dbReference>
<proteinExistence type="predicted"/>
<dbReference type="Proteomes" id="UP000198397">
    <property type="component" value="Unassembled WGS sequence"/>
</dbReference>
<dbReference type="PANTHER" id="PTHR36435:SF1">
    <property type="entry name" value="CAAX AMINO TERMINAL PROTEASE FAMILY PROTEIN"/>
    <property type="match status" value="1"/>
</dbReference>
<dbReference type="RefSeq" id="WP_089384231.1">
    <property type="nucleotide sequence ID" value="NZ_FZNQ01000004.1"/>
</dbReference>
<evidence type="ECO:0000313" key="4">
    <source>
        <dbReference type="EMBL" id="SNR39053.1"/>
    </source>
</evidence>
<keyword evidence="2" id="KW-1133">Transmembrane helix</keyword>
<feature type="transmembrane region" description="Helical" evidence="2">
    <location>
        <begin position="253"/>
        <end position="273"/>
    </location>
</feature>
<feature type="transmembrane region" description="Helical" evidence="2">
    <location>
        <begin position="45"/>
        <end position="65"/>
    </location>
</feature>
<reference evidence="4 5" key="1">
    <citation type="submission" date="2017-06" db="EMBL/GenBank/DDBJ databases">
        <authorList>
            <person name="Kim H.J."/>
            <person name="Triplett B.A."/>
        </authorList>
    </citation>
    <scope>NUCLEOTIDE SEQUENCE [LARGE SCALE GENOMIC DNA]</scope>
    <source>
        <strain evidence="4 5">DSM 8800</strain>
    </source>
</reference>
<sequence length="274" mass="28160">MSDDPGVRPSDTDRPTTAENAADASGGAAADADATADPDTPVNGLVRLALAAFAVVFALLVASAVTNPVSSLAVSFGVVSEGTNAFQILQTVVQFGGFLLATLGYLALTSEWGLLRLDRPSAREGGLIVTAAIGLLALQYSALFVLAEIGVTTGQNVAVVPAGDPATYYLAMIVVSILVVGPVEEFLFRGVVQGGLRRAFDAAPAILLASLIFGLIHFPAVAGTDIERLAYVGVVIGLGCVLGYLYERTDNILIPGLAHGLYNAAIYAVLWAGV</sequence>
<evidence type="ECO:0000256" key="2">
    <source>
        <dbReference type="SAM" id="Phobius"/>
    </source>
</evidence>
<feature type="region of interest" description="Disordered" evidence="1">
    <location>
        <begin position="1"/>
        <end position="35"/>
    </location>
</feature>
<evidence type="ECO:0000256" key="1">
    <source>
        <dbReference type="SAM" id="MobiDB-lite"/>
    </source>
</evidence>
<dbReference type="InterPro" id="IPR052710">
    <property type="entry name" value="CAAX_protease"/>
</dbReference>
<dbReference type="GO" id="GO:0080120">
    <property type="term" value="P:CAAX-box protein maturation"/>
    <property type="evidence" value="ECO:0007669"/>
    <property type="project" value="UniProtKB-ARBA"/>
</dbReference>
<feature type="transmembrane region" description="Helical" evidence="2">
    <location>
        <begin position="200"/>
        <end position="222"/>
    </location>
</feature>
<keyword evidence="2" id="KW-0472">Membrane</keyword>
<dbReference type="OrthoDB" id="275779at2157"/>
<feature type="transmembrane region" description="Helical" evidence="2">
    <location>
        <begin position="228"/>
        <end position="246"/>
    </location>
</feature>
<gene>
    <name evidence="4" type="ORF">SAMN06264855_104196</name>
</gene>
<feature type="compositionally biased region" description="Low complexity" evidence="1">
    <location>
        <begin position="21"/>
        <end position="35"/>
    </location>
</feature>
<feature type="domain" description="CAAX prenyl protease 2/Lysostaphin resistance protein A-like" evidence="3">
    <location>
        <begin position="169"/>
        <end position="264"/>
    </location>
</feature>
<feature type="transmembrane region" description="Helical" evidence="2">
    <location>
        <begin position="167"/>
        <end position="188"/>
    </location>
</feature>
<keyword evidence="5" id="KW-1185">Reference proteome</keyword>
<keyword evidence="2" id="KW-0812">Transmembrane</keyword>
<dbReference type="AlphaFoldDB" id="A0A238VYV0"/>
<evidence type="ECO:0000259" key="3">
    <source>
        <dbReference type="Pfam" id="PF02517"/>
    </source>
</evidence>
<evidence type="ECO:0000313" key="5">
    <source>
        <dbReference type="Proteomes" id="UP000198397"/>
    </source>
</evidence>
<feature type="transmembrane region" description="Helical" evidence="2">
    <location>
        <begin position="85"/>
        <end position="106"/>
    </location>
</feature>